<dbReference type="InterPro" id="IPR007247">
    <property type="entry name" value="Ureidogly_lyase"/>
</dbReference>
<evidence type="ECO:0008006" key="7">
    <source>
        <dbReference type="Google" id="ProtNLM"/>
    </source>
</evidence>
<evidence type="ECO:0000256" key="4">
    <source>
        <dbReference type="ARBA" id="ARBA00047684"/>
    </source>
</evidence>
<evidence type="ECO:0000313" key="5">
    <source>
        <dbReference type="EMBL" id="EXX91811.1"/>
    </source>
</evidence>
<dbReference type="GO" id="GO:0000256">
    <property type="term" value="P:allantoin catabolic process"/>
    <property type="evidence" value="ECO:0007669"/>
    <property type="project" value="InterPro"/>
</dbReference>
<keyword evidence="2" id="KW-0659">Purine metabolism</keyword>
<comment type="subunit">
    <text evidence="1">Homodimer.</text>
</comment>
<name>A0A9W5S2I4_9BACL</name>
<dbReference type="GO" id="GO:0004848">
    <property type="term" value="F:ureidoglycolate hydrolase activity"/>
    <property type="evidence" value="ECO:0007669"/>
    <property type="project" value="InterPro"/>
</dbReference>
<evidence type="ECO:0000313" key="6">
    <source>
        <dbReference type="Proteomes" id="UP000053750"/>
    </source>
</evidence>
<dbReference type="GO" id="GO:0006144">
    <property type="term" value="P:purine nucleobase metabolic process"/>
    <property type="evidence" value="ECO:0007669"/>
    <property type="project" value="UniProtKB-KW"/>
</dbReference>
<gene>
    <name evidence="5" type="ORF">BG53_08710</name>
</gene>
<dbReference type="RefSeq" id="WP_036585614.1">
    <property type="nucleotide sequence ID" value="NZ_KK082115.1"/>
</dbReference>
<dbReference type="Pfam" id="PF04115">
    <property type="entry name" value="Ureidogly_lyase"/>
    <property type="match status" value="1"/>
</dbReference>
<dbReference type="EMBL" id="JFHU01000023">
    <property type="protein sequence ID" value="EXX91811.1"/>
    <property type="molecule type" value="Genomic_DNA"/>
</dbReference>
<dbReference type="SUPFAM" id="SSF51182">
    <property type="entry name" value="RmlC-like cupins"/>
    <property type="match status" value="1"/>
</dbReference>
<dbReference type="Proteomes" id="UP000053750">
    <property type="component" value="Unassembled WGS sequence"/>
</dbReference>
<evidence type="ECO:0000256" key="3">
    <source>
        <dbReference type="ARBA" id="ARBA00023239"/>
    </source>
</evidence>
<reference evidence="5 6" key="1">
    <citation type="submission" date="2014-02" db="EMBL/GenBank/DDBJ databases">
        <title>Genome sequence of Paenibacillus darwinianus reveals adaptive mechanisms for survival in Antarctic soils.</title>
        <authorList>
            <person name="Dsouza M."/>
            <person name="Taylor M.W."/>
            <person name="Turner S.J."/>
            <person name="Aislabie J."/>
        </authorList>
    </citation>
    <scope>NUCLEOTIDE SEQUENCE [LARGE SCALE GENOMIC DNA]</scope>
    <source>
        <strain evidence="5 6">CE1</strain>
    </source>
</reference>
<comment type="caution">
    <text evidence="5">The sequence shown here is derived from an EMBL/GenBank/DDBJ whole genome shotgun (WGS) entry which is preliminary data.</text>
</comment>
<dbReference type="InterPro" id="IPR011051">
    <property type="entry name" value="RmlC_Cupin_sf"/>
</dbReference>
<dbReference type="OrthoDB" id="9804602at2"/>
<evidence type="ECO:0000256" key="2">
    <source>
        <dbReference type="ARBA" id="ARBA00022631"/>
    </source>
</evidence>
<dbReference type="Gene3D" id="2.60.120.480">
    <property type="entry name" value="Ureidoglycolate hydrolase"/>
    <property type="match status" value="1"/>
</dbReference>
<accession>A0A9W5S2I4</accession>
<comment type="catalytic activity">
    <reaction evidence="4">
        <text>(S)-ureidoglycolate = urea + glyoxylate</text>
        <dbReference type="Rhea" id="RHEA:11304"/>
        <dbReference type="ChEBI" id="CHEBI:16199"/>
        <dbReference type="ChEBI" id="CHEBI:36655"/>
        <dbReference type="ChEBI" id="CHEBI:57296"/>
        <dbReference type="EC" id="4.3.2.3"/>
    </reaction>
</comment>
<protein>
    <recommendedName>
        <fullName evidence="7">Ureidoglycolate hydrolase</fullName>
    </recommendedName>
</protein>
<proteinExistence type="predicted"/>
<dbReference type="AlphaFoldDB" id="A0A9W5S2I4"/>
<keyword evidence="3" id="KW-0456">Lyase</keyword>
<dbReference type="InterPro" id="IPR024060">
    <property type="entry name" value="Ureidoglycolate_lyase_dom_sf"/>
</dbReference>
<organism evidence="5 6">
    <name type="scientific">Paenibacillus darwinianus</name>
    <dbReference type="NCBI Taxonomy" id="1380763"/>
    <lineage>
        <taxon>Bacteria</taxon>
        <taxon>Bacillati</taxon>
        <taxon>Bacillota</taxon>
        <taxon>Bacilli</taxon>
        <taxon>Bacillales</taxon>
        <taxon>Paenibacillaceae</taxon>
        <taxon>Paenibacillus</taxon>
    </lineage>
</organism>
<dbReference type="GO" id="GO:0050385">
    <property type="term" value="F:ureidoglycolate lyase activity"/>
    <property type="evidence" value="ECO:0007669"/>
    <property type="project" value="UniProtKB-EC"/>
</dbReference>
<keyword evidence="6" id="KW-1185">Reference proteome</keyword>
<sequence length="170" mass="19216">MEKRVIVRELTAEAFKDFGKVIDLPSYAPPKTGEGWDCWNYIAMMDVSEPIGMGLVITKDRELMVDSMERHVSREELLLPFDKEIIQPVAACLDIEDPEESPDPETVRCFRIKPGQGIVIGRGVWHSPAYPVGGDSAYLFAIEKKLDKFGDEMVNPWVNFQGGKVVRMEL</sequence>
<evidence type="ECO:0000256" key="1">
    <source>
        <dbReference type="ARBA" id="ARBA00011738"/>
    </source>
</evidence>